<dbReference type="Pfam" id="PF07939">
    <property type="entry name" value="DUF1685"/>
    <property type="match status" value="1"/>
</dbReference>
<organism evidence="1 2">
    <name type="scientific">Kalanchoe fedtschenkoi</name>
    <name type="common">Lavender scallops</name>
    <name type="synonym">South American air plant</name>
    <dbReference type="NCBI Taxonomy" id="63787"/>
    <lineage>
        <taxon>Eukaryota</taxon>
        <taxon>Viridiplantae</taxon>
        <taxon>Streptophyta</taxon>
        <taxon>Embryophyta</taxon>
        <taxon>Tracheophyta</taxon>
        <taxon>Spermatophyta</taxon>
        <taxon>Magnoliopsida</taxon>
        <taxon>eudicotyledons</taxon>
        <taxon>Gunneridae</taxon>
        <taxon>Pentapetalae</taxon>
        <taxon>Saxifragales</taxon>
        <taxon>Crassulaceae</taxon>
        <taxon>Kalanchoe</taxon>
    </lineage>
</organism>
<dbReference type="AlphaFoldDB" id="A0A7N0U0D3"/>
<keyword evidence="2" id="KW-1185">Reference proteome</keyword>
<dbReference type="Gramene" id="Kaladp0050s0020.1.v1.1">
    <property type="protein sequence ID" value="Kaladp0050s0020.1.v1.1"/>
    <property type="gene ID" value="Kaladp0050s0020.v1.1"/>
</dbReference>
<dbReference type="Proteomes" id="UP000594263">
    <property type="component" value="Unplaced"/>
</dbReference>
<dbReference type="EnsemblPlants" id="Kaladp0050s0020.1.v1.1">
    <property type="protein sequence ID" value="Kaladp0050s0020.1.v1.1"/>
    <property type="gene ID" value="Kaladp0050s0020.v1.1"/>
</dbReference>
<protein>
    <submittedName>
        <fullName evidence="1">Uncharacterized protein</fullName>
    </submittedName>
</protein>
<dbReference type="InterPro" id="IPR012881">
    <property type="entry name" value="DUF1685"/>
</dbReference>
<dbReference type="PANTHER" id="PTHR31865:SF3">
    <property type="entry name" value="PHOSPHODIESTERASE EPSILON-1, PUTATIVE (DUF1685)-RELATED"/>
    <property type="match status" value="1"/>
</dbReference>
<name>A0A7N0U0D3_KALFE</name>
<proteinExistence type="predicted"/>
<sequence length="179" mass="20262">MRQDEGEELRDGDVYHPRSPAHVKKRLWKQVSMCETRRDIAWERRRRQILKQGQKRQAGLNELEELDLTDEDLHELKGCIELGFGFNEEAGHRLCSTIPALDLYLSVHRRAAASHASTSELSELIVDDQSSIRSGLPSPSPSASSEQLNVYIPGDDPQLVKTKLKHWAQAVGCSVRQSH</sequence>
<evidence type="ECO:0000313" key="1">
    <source>
        <dbReference type="EnsemblPlants" id="Kaladp0050s0020.1.v1.1"/>
    </source>
</evidence>
<reference evidence="1" key="1">
    <citation type="submission" date="2021-01" db="UniProtKB">
        <authorList>
            <consortium name="EnsemblPlants"/>
        </authorList>
    </citation>
    <scope>IDENTIFICATION</scope>
</reference>
<evidence type="ECO:0000313" key="2">
    <source>
        <dbReference type="Proteomes" id="UP000594263"/>
    </source>
</evidence>
<dbReference type="PANTHER" id="PTHR31865">
    <property type="entry name" value="OSJNBA0071G03.3 PROTEIN"/>
    <property type="match status" value="1"/>
</dbReference>
<accession>A0A7N0U0D3</accession>